<proteinExistence type="predicted"/>
<keyword evidence="2" id="KW-1185">Reference proteome</keyword>
<sequence>MSLTLMRKPLTTRQIEKERAAQLRINHLYSHSHLCNISFLSIAKQDLVSGQSISTPLRCSHSSSDLSLNHVLQEKSDIHHLTNSPNTFETSITSNSSLSSASNKHHDTLSYLIDQNQRTMQRLITSYQVNSNEESTTMLSSASIRIPDYESGQLLTTISHENTQLSRAQQKSILIETGFLSTVDFPSALLHAEGHHVFETVELNSKIDGDDHGILDEPSLALLSNSYRSSTTIAMINQIVNEMGTQSRSQQKKKQCSSPLSTCDDKTSACSTPALSLIKNEPIATHETMIRSETNC</sequence>
<dbReference type="AlphaFoldDB" id="A0A814TDI1"/>
<accession>A0A814TDI1</accession>
<dbReference type="Proteomes" id="UP000663828">
    <property type="component" value="Unassembled WGS sequence"/>
</dbReference>
<evidence type="ECO:0000313" key="2">
    <source>
        <dbReference type="Proteomes" id="UP000663828"/>
    </source>
</evidence>
<gene>
    <name evidence="1" type="ORF">XAT740_LOCUS21395</name>
</gene>
<evidence type="ECO:0000313" key="1">
    <source>
        <dbReference type="EMBL" id="CAF1159356.1"/>
    </source>
</evidence>
<reference evidence="1" key="1">
    <citation type="submission" date="2021-02" db="EMBL/GenBank/DDBJ databases">
        <authorList>
            <person name="Nowell W R."/>
        </authorList>
    </citation>
    <scope>NUCLEOTIDE SEQUENCE</scope>
</reference>
<protein>
    <submittedName>
        <fullName evidence="1">Uncharacterized protein</fullName>
    </submittedName>
</protein>
<name>A0A814TDI1_ADIRI</name>
<dbReference type="EMBL" id="CAJNOR010001535">
    <property type="protein sequence ID" value="CAF1159356.1"/>
    <property type="molecule type" value="Genomic_DNA"/>
</dbReference>
<comment type="caution">
    <text evidence="1">The sequence shown here is derived from an EMBL/GenBank/DDBJ whole genome shotgun (WGS) entry which is preliminary data.</text>
</comment>
<organism evidence="1 2">
    <name type="scientific">Adineta ricciae</name>
    <name type="common">Rotifer</name>
    <dbReference type="NCBI Taxonomy" id="249248"/>
    <lineage>
        <taxon>Eukaryota</taxon>
        <taxon>Metazoa</taxon>
        <taxon>Spiralia</taxon>
        <taxon>Gnathifera</taxon>
        <taxon>Rotifera</taxon>
        <taxon>Eurotatoria</taxon>
        <taxon>Bdelloidea</taxon>
        <taxon>Adinetida</taxon>
        <taxon>Adinetidae</taxon>
        <taxon>Adineta</taxon>
    </lineage>
</organism>